<dbReference type="Proteomes" id="UP000076738">
    <property type="component" value="Unassembled WGS sequence"/>
</dbReference>
<evidence type="ECO:0000256" key="1">
    <source>
        <dbReference type="SAM" id="MobiDB-lite"/>
    </source>
</evidence>
<sequence length="198" mass="22154">MVSTLLHLAHPSLFASQSQSQADVEHQQKVIADYLAHPDYEEEEAVSSDSDFEEPVEEDVEMEQEAEEDEDEELTEEEDAEGDIDVEAFLVAHLGGSGWEEKTAEEIQGAFMALREKLYDTELRLASSSNYVPRWGPSEHDEDEDEESGDDDSRAHLAGWLGKLTAKDVAVATKEEVLWWLVDMCKVLDGLQKLLGAV</sequence>
<organism evidence="2 3">
    <name type="scientific">Calocera viscosa (strain TUFC12733)</name>
    <dbReference type="NCBI Taxonomy" id="1330018"/>
    <lineage>
        <taxon>Eukaryota</taxon>
        <taxon>Fungi</taxon>
        <taxon>Dikarya</taxon>
        <taxon>Basidiomycota</taxon>
        <taxon>Agaricomycotina</taxon>
        <taxon>Dacrymycetes</taxon>
        <taxon>Dacrymycetales</taxon>
        <taxon>Dacrymycetaceae</taxon>
        <taxon>Calocera</taxon>
    </lineage>
</organism>
<evidence type="ECO:0000313" key="3">
    <source>
        <dbReference type="Proteomes" id="UP000076738"/>
    </source>
</evidence>
<protein>
    <submittedName>
        <fullName evidence="2">Uncharacterized protein</fullName>
    </submittedName>
</protein>
<feature type="region of interest" description="Disordered" evidence="1">
    <location>
        <begin position="130"/>
        <end position="154"/>
    </location>
</feature>
<evidence type="ECO:0000313" key="2">
    <source>
        <dbReference type="EMBL" id="KZO99289.1"/>
    </source>
</evidence>
<dbReference type="AlphaFoldDB" id="A0A167PZM5"/>
<accession>A0A167PZM5</accession>
<gene>
    <name evidence="2" type="ORF">CALVIDRAFT_534266</name>
</gene>
<dbReference type="OrthoDB" id="10465931at2759"/>
<name>A0A167PZM5_CALVF</name>
<proteinExistence type="predicted"/>
<keyword evidence="3" id="KW-1185">Reference proteome</keyword>
<feature type="compositionally biased region" description="Acidic residues" evidence="1">
    <location>
        <begin position="140"/>
        <end position="150"/>
    </location>
</feature>
<feature type="region of interest" description="Disordered" evidence="1">
    <location>
        <begin position="34"/>
        <end position="83"/>
    </location>
</feature>
<reference evidence="2 3" key="1">
    <citation type="journal article" date="2016" name="Mol. Biol. Evol.">
        <title>Comparative Genomics of Early-Diverging Mushroom-Forming Fungi Provides Insights into the Origins of Lignocellulose Decay Capabilities.</title>
        <authorList>
            <person name="Nagy L.G."/>
            <person name="Riley R."/>
            <person name="Tritt A."/>
            <person name="Adam C."/>
            <person name="Daum C."/>
            <person name="Floudas D."/>
            <person name="Sun H."/>
            <person name="Yadav J.S."/>
            <person name="Pangilinan J."/>
            <person name="Larsson K.H."/>
            <person name="Matsuura K."/>
            <person name="Barry K."/>
            <person name="Labutti K."/>
            <person name="Kuo R."/>
            <person name="Ohm R.A."/>
            <person name="Bhattacharya S.S."/>
            <person name="Shirouzu T."/>
            <person name="Yoshinaga Y."/>
            <person name="Martin F.M."/>
            <person name="Grigoriev I.V."/>
            <person name="Hibbett D.S."/>
        </authorList>
    </citation>
    <scope>NUCLEOTIDE SEQUENCE [LARGE SCALE GENOMIC DNA]</scope>
    <source>
        <strain evidence="2 3">TUFC12733</strain>
    </source>
</reference>
<dbReference type="EMBL" id="KV417272">
    <property type="protein sequence ID" value="KZO99289.1"/>
    <property type="molecule type" value="Genomic_DNA"/>
</dbReference>
<feature type="compositionally biased region" description="Acidic residues" evidence="1">
    <location>
        <begin position="40"/>
        <end position="83"/>
    </location>
</feature>